<feature type="compositionally biased region" description="Polar residues" evidence="15">
    <location>
        <begin position="922"/>
        <end position="931"/>
    </location>
</feature>
<organism evidence="18 19">
    <name type="scientific">Tetradesmus obliquus</name>
    <name type="common">Green alga</name>
    <name type="synonym">Acutodesmus obliquus</name>
    <dbReference type="NCBI Taxonomy" id="3088"/>
    <lineage>
        <taxon>Eukaryota</taxon>
        <taxon>Viridiplantae</taxon>
        <taxon>Chlorophyta</taxon>
        <taxon>core chlorophytes</taxon>
        <taxon>Chlorophyceae</taxon>
        <taxon>CS clade</taxon>
        <taxon>Sphaeropleales</taxon>
        <taxon>Scenedesmaceae</taxon>
        <taxon>Tetradesmus</taxon>
    </lineage>
</organism>
<feature type="compositionally biased region" description="Low complexity" evidence="15">
    <location>
        <begin position="609"/>
        <end position="623"/>
    </location>
</feature>
<feature type="region of interest" description="Disordered" evidence="15">
    <location>
        <begin position="491"/>
        <end position="513"/>
    </location>
</feature>
<feature type="region of interest" description="Disordered" evidence="15">
    <location>
        <begin position="1664"/>
        <end position="1698"/>
    </location>
</feature>
<feature type="compositionally biased region" description="Low complexity" evidence="15">
    <location>
        <begin position="932"/>
        <end position="944"/>
    </location>
</feature>
<dbReference type="Proteomes" id="UP000256970">
    <property type="component" value="Unassembled WGS sequence"/>
</dbReference>
<keyword evidence="6" id="KW-0479">Metal-binding</keyword>
<dbReference type="InterPro" id="IPR052214">
    <property type="entry name" value="DAG_Lipase-Related"/>
</dbReference>
<feature type="compositionally biased region" description="Low complexity" evidence="15">
    <location>
        <begin position="559"/>
        <end position="573"/>
    </location>
</feature>
<evidence type="ECO:0000256" key="10">
    <source>
        <dbReference type="ARBA" id="ARBA00022989"/>
    </source>
</evidence>
<evidence type="ECO:0000256" key="1">
    <source>
        <dbReference type="ARBA" id="ARBA00001913"/>
    </source>
</evidence>
<evidence type="ECO:0000256" key="5">
    <source>
        <dbReference type="ARBA" id="ARBA00022692"/>
    </source>
</evidence>
<evidence type="ECO:0000256" key="6">
    <source>
        <dbReference type="ARBA" id="ARBA00022723"/>
    </source>
</evidence>
<evidence type="ECO:0000256" key="12">
    <source>
        <dbReference type="ARBA" id="ARBA00023136"/>
    </source>
</evidence>
<evidence type="ECO:0000256" key="11">
    <source>
        <dbReference type="ARBA" id="ARBA00023098"/>
    </source>
</evidence>
<dbReference type="GO" id="GO:0016298">
    <property type="term" value="F:lipase activity"/>
    <property type="evidence" value="ECO:0007669"/>
    <property type="project" value="TreeGrafter"/>
</dbReference>
<proteinExistence type="predicted"/>
<feature type="region of interest" description="Disordered" evidence="15">
    <location>
        <begin position="425"/>
        <end position="447"/>
    </location>
</feature>
<keyword evidence="10 16" id="KW-1133">Transmembrane helix</keyword>
<evidence type="ECO:0000256" key="7">
    <source>
        <dbReference type="ARBA" id="ARBA00022801"/>
    </source>
</evidence>
<feature type="compositionally biased region" description="Low complexity" evidence="15">
    <location>
        <begin position="493"/>
        <end position="510"/>
    </location>
</feature>
<keyword evidence="19" id="KW-1185">Reference proteome</keyword>
<keyword evidence="8" id="KW-0106">Calcium</keyword>
<comment type="cofactor">
    <cofactor evidence="1">
        <name>Ca(2+)</name>
        <dbReference type="ChEBI" id="CHEBI:29108"/>
    </cofactor>
</comment>
<feature type="region of interest" description="Disordered" evidence="15">
    <location>
        <begin position="1489"/>
        <end position="1508"/>
    </location>
</feature>
<feature type="transmembrane region" description="Helical" evidence="16">
    <location>
        <begin position="223"/>
        <end position="243"/>
    </location>
</feature>
<dbReference type="PANTHER" id="PTHR45792:SF8">
    <property type="entry name" value="DIACYLGLYCEROL LIPASE-ALPHA"/>
    <property type="match status" value="1"/>
</dbReference>
<feature type="compositionally biased region" description="Polar residues" evidence="15">
    <location>
        <begin position="1287"/>
        <end position="1304"/>
    </location>
</feature>
<evidence type="ECO:0000256" key="4">
    <source>
        <dbReference type="ARBA" id="ARBA00022553"/>
    </source>
</evidence>
<feature type="compositionally biased region" description="Polar residues" evidence="15">
    <location>
        <begin position="578"/>
        <end position="588"/>
    </location>
</feature>
<comment type="subcellular location">
    <subcellularLocation>
        <location evidence="2">Cell membrane</location>
        <topology evidence="2">Multi-pass membrane protein</topology>
    </subcellularLocation>
</comment>
<dbReference type="Pfam" id="PF01764">
    <property type="entry name" value="Lipase_3"/>
    <property type="match status" value="1"/>
</dbReference>
<dbReference type="GO" id="GO:0046872">
    <property type="term" value="F:metal ion binding"/>
    <property type="evidence" value="ECO:0007669"/>
    <property type="project" value="UniProtKB-KW"/>
</dbReference>
<gene>
    <name evidence="18" type="ORF">BQ4739_LOCUS10889</name>
</gene>
<feature type="compositionally biased region" description="Low complexity" evidence="15">
    <location>
        <begin position="912"/>
        <end position="921"/>
    </location>
</feature>
<evidence type="ECO:0000259" key="17">
    <source>
        <dbReference type="Pfam" id="PF01764"/>
    </source>
</evidence>
<feature type="transmembrane region" description="Helical" evidence="16">
    <location>
        <begin position="97"/>
        <end position="117"/>
    </location>
</feature>
<feature type="region of interest" description="Disordered" evidence="15">
    <location>
        <begin position="1240"/>
        <end position="1261"/>
    </location>
</feature>
<feature type="region of interest" description="Disordered" evidence="15">
    <location>
        <begin position="1521"/>
        <end position="1544"/>
    </location>
</feature>
<reference evidence="18 19" key="1">
    <citation type="submission" date="2016-10" db="EMBL/GenBank/DDBJ databases">
        <authorList>
            <person name="Cai Z."/>
        </authorList>
    </citation>
    <scope>NUCLEOTIDE SEQUENCE [LARGE SCALE GENOMIC DNA]</scope>
</reference>
<dbReference type="PANTHER" id="PTHR45792">
    <property type="entry name" value="DIACYLGLYCEROL LIPASE HOMOLOG-RELATED"/>
    <property type="match status" value="1"/>
</dbReference>
<feature type="compositionally biased region" description="Low complexity" evidence="15">
    <location>
        <begin position="867"/>
        <end position="879"/>
    </location>
</feature>
<feature type="transmembrane region" description="Helical" evidence="16">
    <location>
        <begin position="54"/>
        <end position="76"/>
    </location>
</feature>
<keyword evidence="3" id="KW-1003">Cell membrane</keyword>
<dbReference type="GO" id="GO:0005886">
    <property type="term" value="C:plasma membrane"/>
    <property type="evidence" value="ECO:0007669"/>
    <property type="project" value="UniProtKB-SubCell"/>
</dbReference>
<dbReference type="EC" id="3.1.1.116" evidence="14"/>
<feature type="transmembrane region" description="Helical" evidence="16">
    <location>
        <begin position="148"/>
        <end position="171"/>
    </location>
</feature>
<evidence type="ECO:0000313" key="19">
    <source>
        <dbReference type="Proteomes" id="UP000256970"/>
    </source>
</evidence>
<dbReference type="GO" id="GO:0016042">
    <property type="term" value="P:lipid catabolic process"/>
    <property type="evidence" value="ECO:0007669"/>
    <property type="project" value="UniProtKB-KW"/>
</dbReference>
<feature type="region of interest" description="Disordered" evidence="15">
    <location>
        <begin position="372"/>
        <end position="397"/>
    </location>
</feature>
<evidence type="ECO:0000256" key="16">
    <source>
        <dbReference type="SAM" id="Phobius"/>
    </source>
</evidence>
<evidence type="ECO:0000256" key="2">
    <source>
        <dbReference type="ARBA" id="ARBA00004651"/>
    </source>
</evidence>
<feature type="compositionally biased region" description="Polar residues" evidence="15">
    <location>
        <begin position="1241"/>
        <end position="1250"/>
    </location>
</feature>
<dbReference type="InterPro" id="IPR029058">
    <property type="entry name" value="AB_hydrolase_fold"/>
</dbReference>
<evidence type="ECO:0000256" key="9">
    <source>
        <dbReference type="ARBA" id="ARBA00022963"/>
    </source>
</evidence>
<keyword evidence="5 16" id="KW-0812">Transmembrane</keyword>
<feature type="compositionally biased region" description="Polar residues" evidence="15">
    <location>
        <begin position="374"/>
        <end position="389"/>
    </location>
</feature>
<keyword evidence="12 16" id="KW-0472">Membrane</keyword>
<evidence type="ECO:0000256" key="13">
    <source>
        <dbReference type="ARBA" id="ARBA00024531"/>
    </source>
</evidence>
<dbReference type="InterPro" id="IPR002921">
    <property type="entry name" value="Fungal_lipase-type"/>
</dbReference>
<feature type="region of interest" description="Disordered" evidence="15">
    <location>
        <begin position="841"/>
        <end position="879"/>
    </location>
</feature>
<feature type="compositionally biased region" description="Low complexity" evidence="15">
    <location>
        <begin position="1345"/>
        <end position="1354"/>
    </location>
</feature>
<keyword evidence="11" id="KW-0443">Lipid metabolism</keyword>
<feature type="compositionally biased region" description="Low complexity" evidence="15">
    <location>
        <begin position="1315"/>
        <end position="1329"/>
    </location>
</feature>
<feature type="region of interest" description="Disordered" evidence="15">
    <location>
        <begin position="551"/>
        <end position="636"/>
    </location>
</feature>
<feature type="compositionally biased region" description="Low complexity" evidence="15">
    <location>
        <begin position="1527"/>
        <end position="1544"/>
    </location>
</feature>
<feature type="region of interest" description="Disordered" evidence="15">
    <location>
        <begin position="1277"/>
        <end position="1368"/>
    </location>
</feature>
<evidence type="ECO:0000256" key="14">
    <source>
        <dbReference type="ARBA" id="ARBA00026104"/>
    </source>
</evidence>
<dbReference type="SUPFAM" id="SSF53474">
    <property type="entry name" value="alpha/beta-Hydrolases"/>
    <property type="match status" value="1"/>
</dbReference>
<keyword evidence="4" id="KW-0597">Phosphoprotein</keyword>
<dbReference type="Gene3D" id="3.40.50.1820">
    <property type="entry name" value="alpha/beta hydrolase"/>
    <property type="match status" value="1"/>
</dbReference>
<comment type="catalytic activity">
    <reaction evidence="13">
        <text>a 1,2-diacyl-sn-glycerol + H2O = a 2-acylglycerol + a fatty acid + H(+)</text>
        <dbReference type="Rhea" id="RHEA:33275"/>
        <dbReference type="ChEBI" id="CHEBI:15377"/>
        <dbReference type="ChEBI" id="CHEBI:15378"/>
        <dbReference type="ChEBI" id="CHEBI:17389"/>
        <dbReference type="ChEBI" id="CHEBI:17815"/>
        <dbReference type="ChEBI" id="CHEBI:28868"/>
        <dbReference type="EC" id="3.1.1.116"/>
    </reaction>
    <physiologicalReaction direction="left-to-right" evidence="13">
        <dbReference type="Rhea" id="RHEA:33276"/>
    </physiologicalReaction>
</comment>
<sequence>MPPLRLFGRSWHISSDDLALPGIAGILFHGTWSVLITAQVATIGLPDDCPQRSWASSSILWLLASFVLTTALQVWVTAASLRGGMLEEHKRKNVPTAMYCLLSAYCLEAAALTYTTVVFEGLVGNVDKCYTPEELARTAVPDLAVHRWFIFTTWAMLAVVGGLLVLLYNLYPDRSLDAWVDRVHCLSYVLCCWRSLGAQDRADGSPNTATPTVLRLAKVFGDVFYPLNFSFTDIVAAITLVGITHRSRAHRPGGASHSHALIAAAGAGLFGQGKQQGYEHALAILQTAEAAALGGSGSAALSSAEGRGAAAAAGGFGNQAGGLAAGLGLVGQLQQQDAAAATGMPKSKSHQQLLKLLLDVEHEEGLQHEVTDVSAASSAAGSQTNSQSNKVDRGSGPGAALASMFGMSKQAAATALASSLRRASSDGATAGSSSRMTAPVPRAGSGAGGSIWEQAVRQASAMALAPGYGLNPGSRQGSTAALNLAISASTVRQHSQGSAPQQPSQGVSASRAQSWSGALDLNSKYDSQGSGLETLVSGVAAPSAVPLLSPTGSSSIRGSAAHSCSTATAHAEAPTQDVKGSSSSRLGKQQQQQQQQHNKHKLLGQPQPAAASSSSTSTATTSSWGRPPLPNLQQASMSQAGAAVTAAAVDVEAKLQAAAAAAAGEGSTAGPNLAASADAAEATAGAAAVLSDGSSVDLDLLEEALHWHRYANAIYGWPMFLWSHRYRALRCCRLCCGGCYRCMQRGVELHGRTSSSASLGTEVDGLSEAGAAAEIRSLTAVAQVASAGGGVAAGSKAAQQGSAAAAVAAGSGAGALAEAVEGTCEVDAAAQQATGAAGGAAGLTGVDAGPTISPGSQQRMRGHEGQQQHVQQPQAQQCSQLVGTAPLAANSSASWDVEDGSSSCMGSDSPVAAAPATRTRPGSSTLSRQQLASSSGGADGISSARVQPSFTKPDSAADGSKQGVRGAGIAVGTLRGDSSCCCGGCFGGEWGPSHVPKMEPLTASQRLTREAIVQTARIPEAALLHVNYANLVEGLLPYSVALDEAARCVVLAIRGSLSVEDCVTDVLYDPAPLDEDWLLQPAAAAAATATMHASEAADGAADALPAAAAAAAPLAEPLSVPASTAAAAAAVSKPDQLPASSSLLSRSSSQKASPFATAAAAAAAAAARPADACSSEAAAGSGQAPEATGAAAAAAAGDMQQRPSVPVAQAIAAAAAAKQQDPQLYQQPSSLWHHVSHNEAVAQQQRQELQSAEGSSAAGGGRQLLRPLLSLRRSWKPKAAQPPLLPTTVSSQLPAGSATGNSAASMAGQGSIAARPPSQSGSRPSSRSQLGESFSLNFMPRRSSRSQVSDSQPPGLRQLSQVQRTTAADRALGAARAGHKYAPVTCSATDPAAAAAAADHRSWQQQQQHLAAVPAGERSVSASAAGAAAKLHSINSGAAGQPLPQRAVSVSCAEAIRWQQQQQQQQQQQVPGQQGLEIQGSVSAAAAAGAGLRGSTEAGGWPSSAHHHQLRATWSELGLLGRKQHSQQQQQQQQQQEEQWQHWQQHMHGSFAGYTGGTLQDGGPTDEALLSKACHMQPSSTAAVTHNAASPRAAAAAAVAAADVDEGLHSPFLQYQQSVVDLQPASVPLSQDAEHINTTGAAAAASAADSWLPSLQSCTAQVDDSASVPAPGDIEQGGLCKPGQQLSTDMPQQQQQQQRVEVMASLAAAEAAVAAASAEAEDDAAAAAAQAAAAEETPDTGAAGAQWFAHEGILNCARAIRDDLRSLGLLEQLLLGAQPAQQQQQQHGADSAGGKSMDAAAARSVDAAAADSSRGRAAGTAQAAAAAAGQQTVRELPDCRGWTLVLTGHSLGAGVAALLALHYRSLFPRVRVWCFAPPGGLMSPAAAASLKDICYSLVSAKDMVPRMSLWTIERLRDEMMLCALRCKMPKLKLLLGAALGIDWEEGQVLTPPEELTDAQAGRYRDYRRAVEKERCMDPLRVRIAREFVPPGKIIWLERYKVTKQRLKPPAAAAAAAAATGMARSVPADAQARSLSLPVSSTGGTPAGDFSSAVAAAMEPTAAAAAAAGTAATTAAGMLRAGSRGLAAALAAAPSAMAGKRIVLHLRPHFTDGLSLIVGGMVVSRNMFLDHVPDNQLAQVKRLVRRLKLQRAVRSIALRTGSAADTAAAAAAATSSGRWAGGVSADVPPQQQVMPERQHVVHFAV</sequence>
<feature type="compositionally biased region" description="Polar residues" evidence="15">
    <location>
        <begin position="892"/>
        <end position="906"/>
    </location>
</feature>
<protein>
    <recommendedName>
        <fullName evidence="14">sn-1-specific diacylglycerol lipase</fullName>
        <ecNumber evidence="14">3.1.1.116</ecNumber>
    </recommendedName>
</protein>
<evidence type="ECO:0000256" key="3">
    <source>
        <dbReference type="ARBA" id="ARBA00022475"/>
    </source>
</evidence>
<feature type="transmembrane region" description="Helical" evidence="16">
    <location>
        <begin position="20"/>
        <end position="42"/>
    </location>
</feature>
<keyword evidence="9" id="KW-0442">Lipid degradation</keyword>
<name>A0A383W0M9_TETOB</name>
<evidence type="ECO:0000256" key="15">
    <source>
        <dbReference type="SAM" id="MobiDB-lite"/>
    </source>
</evidence>
<evidence type="ECO:0000256" key="8">
    <source>
        <dbReference type="ARBA" id="ARBA00022837"/>
    </source>
</evidence>
<evidence type="ECO:0000313" key="18">
    <source>
        <dbReference type="EMBL" id="SZX70699.1"/>
    </source>
</evidence>
<feature type="region of interest" description="Disordered" evidence="15">
    <location>
        <begin position="892"/>
        <end position="963"/>
    </location>
</feature>
<keyword evidence="7" id="KW-0378">Hydrolase</keyword>
<dbReference type="EMBL" id="FNXT01001003">
    <property type="protein sequence ID" value="SZX70699.1"/>
    <property type="molecule type" value="Genomic_DNA"/>
</dbReference>
<feature type="compositionally biased region" description="Low complexity" evidence="15">
    <location>
        <begin position="425"/>
        <end position="435"/>
    </location>
</feature>
<feature type="domain" description="Fungal lipase-type" evidence="17">
    <location>
        <begin position="1841"/>
        <end position="1909"/>
    </location>
</feature>
<accession>A0A383W0M9</accession>